<dbReference type="PROSITE" id="PS50041">
    <property type="entry name" value="C_TYPE_LECTIN_2"/>
    <property type="match status" value="1"/>
</dbReference>
<evidence type="ECO:0000313" key="3">
    <source>
        <dbReference type="Proteomes" id="UP000694546"/>
    </source>
</evidence>
<accession>A0A8C5A4U6</accession>
<protein>
    <recommendedName>
        <fullName evidence="1">C-type lectin domain-containing protein</fullName>
    </recommendedName>
</protein>
<sequence length="140" mass="16131">VGVFLFTLPMGVCLKSKMGLCIPSFCADYRQHCLIETPKSWSDAQSYCRERGHDLATIDDMGAMKSLLALNADRADELWIGLQHGGPERWHWSLRDYRNFVGMDNTSHLIKYESGKWYPNECFFQVTNKGETNTSWLDRC</sequence>
<dbReference type="SUPFAM" id="SSF56436">
    <property type="entry name" value="C-type lectin-like"/>
    <property type="match status" value="1"/>
</dbReference>
<dbReference type="Gene3D" id="3.10.100.10">
    <property type="entry name" value="Mannose-Binding Protein A, subunit A"/>
    <property type="match status" value="1"/>
</dbReference>
<dbReference type="InterPro" id="IPR016186">
    <property type="entry name" value="C-type_lectin-like/link_sf"/>
</dbReference>
<evidence type="ECO:0000313" key="2">
    <source>
        <dbReference type="Ensembl" id="ENSGMOP00000026201.1"/>
    </source>
</evidence>
<dbReference type="Pfam" id="PF00059">
    <property type="entry name" value="Lectin_C"/>
    <property type="match status" value="1"/>
</dbReference>
<feature type="domain" description="C-type lectin" evidence="1">
    <location>
        <begin position="29"/>
        <end position="122"/>
    </location>
</feature>
<dbReference type="Proteomes" id="UP000694546">
    <property type="component" value="Chromosome 4"/>
</dbReference>
<evidence type="ECO:0000259" key="1">
    <source>
        <dbReference type="PROSITE" id="PS50041"/>
    </source>
</evidence>
<dbReference type="AlphaFoldDB" id="A0A8C5A4U6"/>
<dbReference type="OMA" id="WHWSIAD"/>
<dbReference type="InterPro" id="IPR016187">
    <property type="entry name" value="CTDL_fold"/>
</dbReference>
<name>A0A8C5A4U6_GADMO</name>
<reference evidence="2" key="1">
    <citation type="submission" date="2025-08" db="UniProtKB">
        <authorList>
            <consortium name="Ensembl"/>
        </authorList>
    </citation>
    <scope>IDENTIFICATION</scope>
</reference>
<keyword evidence="3" id="KW-1185">Reference proteome</keyword>
<dbReference type="PANTHER" id="PTHR45784:SF3">
    <property type="entry name" value="C-TYPE LECTIN DOMAIN FAMILY 4 MEMBER K-LIKE-RELATED"/>
    <property type="match status" value="1"/>
</dbReference>
<dbReference type="InterPro" id="IPR001304">
    <property type="entry name" value="C-type_lectin-like"/>
</dbReference>
<dbReference type="Ensembl" id="ENSGMOT00000070122.1">
    <property type="protein sequence ID" value="ENSGMOP00000026201.1"/>
    <property type="gene ID" value="ENSGMOG00000029171.1"/>
</dbReference>
<dbReference type="PANTHER" id="PTHR45784">
    <property type="entry name" value="C-TYPE LECTIN DOMAIN FAMILY 20 MEMBER A-RELATED"/>
    <property type="match status" value="1"/>
</dbReference>
<organism evidence="2 3">
    <name type="scientific">Gadus morhua</name>
    <name type="common">Atlantic cod</name>
    <dbReference type="NCBI Taxonomy" id="8049"/>
    <lineage>
        <taxon>Eukaryota</taxon>
        <taxon>Metazoa</taxon>
        <taxon>Chordata</taxon>
        <taxon>Craniata</taxon>
        <taxon>Vertebrata</taxon>
        <taxon>Euteleostomi</taxon>
        <taxon>Actinopterygii</taxon>
        <taxon>Neopterygii</taxon>
        <taxon>Teleostei</taxon>
        <taxon>Neoteleostei</taxon>
        <taxon>Acanthomorphata</taxon>
        <taxon>Zeiogadaria</taxon>
        <taxon>Gadariae</taxon>
        <taxon>Gadiformes</taxon>
        <taxon>Gadoidei</taxon>
        <taxon>Gadidae</taxon>
        <taxon>Gadus</taxon>
    </lineage>
</organism>
<reference evidence="2" key="2">
    <citation type="submission" date="2025-09" db="UniProtKB">
        <authorList>
            <consortium name="Ensembl"/>
        </authorList>
    </citation>
    <scope>IDENTIFICATION</scope>
</reference>
<proteinExistence type="predicted"/>
<dbReference type="GeneTree" id="ENSGT00940000177112"/>